<evidence type="ECO:0000259" key="3">
    <source>
        <dbReference type="PROSITE" id="PS50041"/>
    </source>
</evidence>
<feature type="chain" id="PRO_5018693576" evidence="2">
    <location>
        <begin position="20"/>
        <end position="162"/>
    </location>
</feature>
<dbReference type="SUPFAM" id="SSF56436">
    <property type="entry name" value="C-type lectin-like"/>
    <property type="match status" value="1"/>
</dbReference>
<dbReference type="InterPro" id="IPR001304">
    <property type="entry name" value="C-type_lectin-like"/>
</dbReference>
<organism evidence="4 5">
    <name type="scientific">Mastacembelus armatus</name>
    <name type="common">zig-zag eel</name>
    <dbReference type="NCBI Taxonomy" id="205130"/>
    <lineage>
        <taxon>Eukaryota</taxon>
        <taxon>Metazoa</taxon>
        <taxon>Chordata</taxon>
        <taxon>Craniata</taxon>
        <taxon>Vertebrata</taxon>
        <taxon>Euteleostomi</taxon>
        <taxon>Actinopterygii</taxon>
        <taxon>Neopterygii</taxon>
        <taxon>Teleostei</taxon>
        <taxon>Neoteleostei</taxon>
        <taxon>Acanthomorphata</taxon>
        <taxon>Anabantaria</taxon>
        <taxon>Synbranchiformes</taxon>
        <taxon>Mastacembelidae</taxon>
        <taxon>Mastacembelus</taxon>
    </lineage>
</organism>
<dbReference type="InParanoid" id="A0A3Q3LP40"/>
<keyword evidence="1" id="KW-1015">Disulfide bond</keyword>
<dbReference type="InterPro" id="IPR016187">
    <property type="entry name" value="CTDL_fold"/>
</dbReference>
<dbReference type="SMART" id="SM00034">
    <property type="entry name" value="CLECT"/>
    <property type="match status" value="1"/>
</dbReference>
<evidence type="ECO:0000256" key="1">
    <source>
        <dbReference type="ARBA" id="ARBA00023157"/>
    </source>
</evidence>
<dbReference type="PROSITE" id="PS00615">
    <property type="entry name" value="C_TYPE_LECTIN_1"/>
    <property type="match status" value="1"/>
</dbReference>
<name>A0A3Q3LP40_9TELE</name>
<dbReference type="PROSITE" id="PS50041">
    <property type="entry name" value="C_TYPE_LECTIN_2"/>
    <property type="match status" value="1"/>
</dbReference>
<protein>
    <submittedName>
        <fullName evidence="4">Ladderlectin-like</fullName>
    </submittedName>
</protein>
<dbReference type="Proteomes" id="UP000261640">
    <property type="component" value="Unplaced"/>
</dbReference>
<evidence type="ECO:0000313" key="4">
    <source>
        <dbReference type="Ensembl" id="ENSMAMP00000011796.1"/>
    </source>
</evidence>
<proteinExistence type="predicted"/>
<dbReference type="PANTHER" id="PTHR22803">
    <property type="entry name" value="MANNOSE, PHOSPHOLIPASE, LECTIN RECEPTOR RELATED"/>
    <property type="match status" value="1"/>
</dbReference>
<reference evidence="4" key="2">
    <citation type="submission" date="2025-09" db="UniProtKB">
        <authorList>
            <consortium name="Ensembl"/>
        </authorList>
    </citation>
    <scope>IDENTIFICATION</scope>
</reference>
<dbReference type="Ensembl" id="ENSMAMT00000012113.2">
    <property type="protein sequence ID" value="ENSMAMP00000011796.1"/>
    <property type="gene ID" value="ENSMAMG00000007962.2"/>
</dbReference>
<evidence type="ECO:0000313" key="5">
    <source>
        <dbReference type="Proteomes" id="UP000261640"/>
    </source>
</evidence>
<dbReference type="STRING" id="205130.ENSMAMP00000011796"/>
<sequence length="162" mass="18210">MRTVTLLCGLCGLMGLSEAAGDSQTHLSSRTLSSGGSHVVKRQTYCPSGWTGFNRRCFCYIPTAMTDANLASVHRAEEYHEIQKMIVTATHAYREAWLGGSDAQEEGIWLWSDGSPFNYRHCGGFNNYRGRQHCLQMNYGNDNCWDDQNCNVRLPFVCARTI</sequence>
<dbReference type="InterPro" id="IPR050111">
    <property type="entry name" value="C-type_lectin/snaclec_domain"/>
</dbReference>
<dbReference type="Gene3D" id="3.10.100.10">
    <property type="entry name" value="Mannose-Binding Protein A, subunit A"/>
    <property type="match status" value="1"/>
</dbReference>
<feature type="signal peptide" evidence="2">
    <location>
        <begin position="1"/>
        <end position="19"/>
    </location>
</feature>
<dbReference type="GeneTree" id="ENSGT01120000272028"/>
<dbReference type="Pfam" id="PF00059">
    <property type="entry name" value="Lectin_C"/>
    <property type="match status" value="1"/>
</dbReference>
<reference evidence="4" key="1">
    <citation type="submission" date="2025-08" db="UniProtKB">
        <authorList>
            <consortium name="Ensembl"/>
        </authorList>
    </citation>
    <scope>IDENTIFICATION</scope>
</reference>
<accession>A0A3Q3LP40</accession>
<dbReference type="AlphaFoldDB" id="A0A3Q3LP40"/>
<feature type="domain" description="C-type lectin" evidence="3">
    <location>
        <begin position="50"/>
        <end position="159"/>
    </location>
</feature>
<dbReference type="FunCoup" id="A0A3Q3LP40">
    <property type="interactions" value="811"/>
</dbReference>
<evidence type="ECO:0000256" key="2">
    <source>
        <dbReference type="SAM" id="SignalP"/>
    </source>
</evidence>
<dbReference type="InterPro" id="IPR018378">
    <property type="entry name" value="C-type_lectin_CS"/>
</dbReference>
<dbReference type="InterPro" id="IPR016186">
    <property type="entry name" value="C-type_lectin-like/link_sf"/>
</dbReference>
<keyword evidence="5" id="KW-1185">Reference proteome</keyword>
<keyword evidence="2" id="KW-0732">Signal</keyword>